<reference evidence="3 4" key="1">
    <citation type="journal article" date="2024" name="Front Chem Biol">
        <title>Unveiling the potential of Daldinia eschscholtzii MFLUCC 19-0629 through bioactivity and bioinformatics studies for enhanced sustainable agriculture production.</title>
        <authorList>
            <person name="Brooks S."/>
            <person name="Weaver J.A."/>
            <person name="Klomchit A."/>
            <person name="Alharthi S.A."/>
            <person name="Onlamun T."/>
            <person name="Nurani R."/>
            <person name="Vong T.K."/>
            <person name="Alberti F."/>
            <person name="Greco C."/>
        </authorList>
    </citation>
    <scope>NUCLEOTIDE SEQUENCE [LARGE SCALE GENOMIC DNA]</scope>
    <source>
        <strain evidence="3">MFLUCC 19-0629</strain>
    </source>
</reference>
<evidence type="ECO:0000256" key="1">
    <source>
        <dbReference type="SAM" id="Phobius"/>
    </source>
</evidence>
<evidence type="ECO:0000259" key="2">
    <source>
        <dbReference type="SMART" id="SM00664"/>
    </source>
</evidence>
<dbReference type="SUPFAM" id="SSF49344">
    <property type="entry name" value="CBD9-like"/>
    <property type="match status" value="1"/>
</dbReference>
<dbReference type="CDD" id="cd09630">
    <property type="entry name" value="CDH_like_cytochrome"/>
    <property type="match status" value="1"/>
</dbReference>
<dbReference type="Pfam" id="PF16010">
    <property type="entry name" value="CDH-cyt"/>
    <property type="match status" value="1"/>
</dbReference>
<dbReference type="InterPro" id="IPR015920">
    <property type="entry name" value="Cellobiose_DH-like_cyt"/>
</dbReference>
<protein>
    <recommendedName>
        <fullName evidence="2">DOMON domain-containing protein</fullName>
    </recommendedName>
</protein>
<keyword evidence="4" id="KW-1185">Reference proteome</keyword>
<name>A0AAX6N1E8_9PEZI</name>
<keyword evidence="1" id="KW-0812">Transmembrane</keyword>
<organism evidence="3 4">
    <name type="scientific">Daldinia eschscholtzii</name>
    <dbReference type="NCBI Taxonomy" id="292717"/>
    <lineage>
        <taxon>Eukaryota</taxon>
        <taxon>Fungi</taxon>
        <taxon>Dikarya</taxon>
        <taxon>Ascomycota</taxon>
        <taxon>Pezizomycotina</taxon>
        <taxon>Sordariomycetes</taxon>
        <taxon>Xylariomycetidae</taxon>
        <taxon>Xylariales</taxon>
        <taxon>Hypoxylaceae</taxon>
        <taxon>Daldinia</taxon>
    </lineage>
</organism>
<dbReference type="Proteomes" id="UP001369815">
    <property type="component" value="Unassembled WGS sequence"/>
</dbReference>
<evidence type="ECO:0000313" key="3">
    <source>
        <dbReference type="EMBL" id="KAK6958262.1"/>
    </source>
</evidence>
<dbReference type="InterPro" id="IPR005018">
    <property type="entry name" value="DOMON_domain"/>
</dbReference>
<gene>
    <name evidence="3" type="ORF">Daesc_001059</name>
</gene>
<dbReference type="PANTHER" id="PTHR47797">
    <property type="entry name" value="DEHYDROGENASE, PUTATIVE (AFU_ORTHOLOGUE AFUA_8G05805)-RELATED"/>
    <property type="match status" value="1"/>
</dbReference>
<accession>A0AAX6N1E8</accession>
<proteinExistence type="predicted"/>
<dbReference type="Gene3D" id="2.60.40.1210">
    <property type="entry name" value="Cellobiose dehydrogenase, cytochrome domain"/>
    <property type="match status" value="1"/>
</dbReference>
<dbReference type="AlphaFoldDB" id="A0AAX6N1E8"/>
<feature type="domain" description="DOMON" evidence="2">
    <location>
        <begin position="41"/>
        <end position="133"/>
    </location>
</feature>
<dbReference type="SMART" id="SM00664">
    <property type="entry name" value="DoH"/>
    <property type="match status" value="1"/>
</dbReference>
<feature type="transmembrane region" description="Helical" evidence="1">
    <location>
        <begin position="232"/>
        <end position="259"/>
    </location>
</feature>
<feature type="transmembrane region" description="Helical" evidence="1">
    <location>
        <begin position="201"/>
        <end position="220"/>
    </location>
</feature>
<keyword evidence="1" id="KW-0472">Membrane</keyword>
<dbReference type="PANTHER" id="PTHR47797:SF4">
    <property type="entry name" value="DOMON DOMAIN-CONTAINING PROTEIN"/>
    <property type="match status" value="1"/>
</dbReference>
<comment type="caution">
    <text evidence="3">The sequence shown here is derived from an EMBL/GenBank/DDBJ whole genome shotgun (WGS) entry which is preliminary data.</text>
</comment>
<evidence type="ECO:0000313" key="4">
    <source>
        <dbReference type="Proteomes" id="UP001369815"/>
    </source>
</evidence>
<dbReference type="EMBL" id="JBANMG010000001">
    <property type="protein sequence ID" value="KAK6958262.1"/>
    <property type="molecule type" value="Genomic_DNA"/>
</dbReference>
<dbReference type="CDD" id="cd08760">
    <property type="entry name" value="Cyt_b561_FRRS1_like"/>
    <property type="match status" value="1"/>
</dbReference>
<sequence>MPVQYCPISQVCYQVAIPEASAARNGGNIYLQLRAPISYSWVAFGTGEYMKDSSMYIMYQDGNGNVTVSARTGTGHSMPRYNSIIQLELLAGSGLLDDGQTMVANLRCGNCGTWPGGTMSLDASGTPWIAAWKTGDAVNSADPDAQIRYHEGHDSWEFDLTEATVTDDANPFVNAEQFDNNNRGAGRGYADPRILITSHGVIMAVVMILLYPLGAALMPLTRKLLLHVSWQLLTFILMWAGFGLGLVSVQRIGFVSFVIHVLRWMPVES</sequence>
<keyword evidence="1" id="KW-1133">Transmembrane helix</keyword>